<evidence type="ECO:0000256" key="1">
    <source>
        <dbReference type="ARBA" id="ARBA00006484"/>
    </source>
</evidence>
<evidence type="ECO:0000256" key="2">
    <source>
        <dbReference type="ARBA" id="ARBA00023002"/>
    </source>
</evidence>
<keyword evidence="2" id="KW-0560">Oxidoreductase</keyword>
<dbReference type="FunFam" id="3.40.50.720:FF:000084">
    <property type="entry name" value="Short-chain dehydrogenase reductase"/>
    <property type="match status" value="1"/>
</dbReference>
<dbReference type="PANTHER" id="PTHR42901">
    <property type="entry name" value="ALCOHOL DEHYDROGENASE"/>
    <property type="match status" value="1"/>
</dbReference>
<keyword evidence="5" id="KW-1185">Reference proteome</keyword>
<dbReference type="STRING" id="156889.Mmc1_0275"/>
<sequence length="243" mass="26169">MLLENRIALVTGAGSGIGKAIAEGYAAAGATVLLLGRTQKKLENVYDAITQAGGKATIVPMDLETGLGAIPELVKNTYERYGRLDILVNNAALLGTLSPLANYRPQEWEQVMRVNVTAPFFLMREFIPLLTQSDDASIINLSSGVGHQGRAFWGAYAASKAALINLSETLAQELEKSPIRVNTVNPGATATTMRAKAFPGEDPTTLPSAQAILPVFLYLASQQSKDVRGEHLNAREWMDWKAV</sequence>
<dbReference type="PANTHER" id="PTHR42901:SF1">
    <property type="entry name" value="ALCOHOL DEHYDROGENASE"/>
    <property type="match status" value="1"/>
</dbReference>
<dbReference type="Gene3D" id="3.40.50.720">
    <property type="entry name" value="NAD(P)-binding Rossmann-like Domain"/>
    <property type="match status" value="1"/>
</dbReference>
<dbReference type="Proteomes" id="UP000002586">
    <property type="component" value="Chromosome"/>
</dbReference>
<gene>
    <name evidence="4" type="ordered locus">Mmc1_0275</name>
</gene>
<reference evidence="4 5" key="2">
    <citation type="journal article" date="2012" name="Int. J. Syst. Evol. Microbiol.">
        <title>Magnetococcus marinus gen. nov., sp. nov., a marine, magnetotactic bacterium that represents a novel lineage (Magnetococcaceae fam. nov.; Magnetococcales ord. nov.) at the base of the Alphaproteobacteria.</title>
        <authorList>
            <person name="Bazylinski D.A."/>
            <person name="Williams T.J."/>
            <person name="Lefevre C.T."/>
            <person name="Berg R.J."/>
            <person name="Zhang C.L."/>
            <person name="Bowser S.S."/>
            <person name="Dean A.J."/>
            <person name="Beveridge T.J."/>
        </authorList>
    </citation>
    <scope>NUCLEOTIDE SEQUENCE [LARGE SCALE GENOMIC DNA]</scope>
    <source>
        <strain evidence="5">ATCC BAA-1437 / JCM 17883 / MC-1</strain>
    </source>
</reference>
<dbReference type="PRINTS" id="PR00081">
    <property type="entry name" value="GDHRDH"/>
</dbReference>
<evidence type="ECO:0000313" key="5">
    <source>
        <dbReference type="Proteomes" id="UP000002586"/>
    </source>
</evidence>
<dbReference type="PROSITE" id="PS00061">
    <property type="entry name" value="ADH_SHORT"/>
    <property type="match status" value="1"/>
</dbReference>
<evidence type="ECO:0000256" key="3">
    <source>
        <dbReference type="RuleBase" id="RU000363"/>
    </source>
</evidence>
<accession>A0L4A9</accession>
<dbReference type="InterPro" id="IPR036291">
    <property type="entry name" value="NAD(P)-bd_dom_sf"/>
</dbReference>
<dbReference type="InterPro" id="IPR020904">
    <property type="entry name" value="Sc_DH/Rdtase_CS"/>
</dbReference>
<comment type="similarity">
    <text evidence="1 3">Belongs to the short-chain dehydrogenases/reductases (SDR) family.</text>
</comment>
<dbReference type="SUPFAM" id="SSF51735">
    <property type="entry name" value="NAD(P)-binding Rossmann-fold domains"/>
    <property type="match status" value="1"/>
</dbReference>
<dbReference type="KEGG" id="mgm:Mmc1_0275"/>
<dbReference type="InterPro" id="IPR002347">
    <property type="entry name" value="SDR_fam"/>
</dbReference>
<name>A0L4A9_MAGMM</name>
<reference evidence="5" key="1">
    <citation type="journal article" date="2009" name="Appl. Environ. Microbiol.">
        <title>Complete genome sequence of the chemolithoautotrophic marine magnetotactic coccus strain MC-1.</title>
        <authorList>
            <person name="Schubbe S."/>
            <person name="Williams T.J."/>
            <person name="Xie G."/>
            <person name="Kiss H.E."/>
            <person name="Brettin T.S."/>
            <person name="Martinez D."/>
            <person name="Ross C.A."/>
            <person name="Schuler D."/>
            <person name="Cox B.L."/>
            <person name="Nealson K.H."/>
            <person name="Bazylinski D.A."/>
        </authorList>
    </citation>
    <scope>NUCLEOTIDE SEQUENCE [LARGE SCALE GENOMIC DNA]</scope>
    <source>
        <strain evidence="5">ATCC BAA-1437 / JCM 17883 / MC-1</strain>
    </source>
</reference>
<dbReference type="OrthoDB" id="9790785at2"/>
<dbReference type="eggNOG" id="COG1028">
    <property type="taxonomic scope" value="Bacteria"/>
</dbReference>
<dbReference type="GO" id="GO:0016491">
    <property type="term" value="F:oxidoreductase activity"/>
    <property type="evidence" value="ECO:0007669"/>
    <property type="project" value="UniProtKB-KW"/>
</dbReference>
<dbReference type="PRINTS" id="PR00080">
    <property type="entry name" value="SDRFAMILY"/>
</dbReference>
<dbReference type="AlphaFoldDB" id="A0L4A9"/>
<organism evidence="4 5">
    <name type="scientific">Magnetococcus marinus (strain ATCC BAA-1437 / JCM 17883 / MC-1)</name>
    <dbReference type="NCBI Taxonomy" id="156889"/>
    <lineage>
        <taxon>Bacteria</taxon>
        <taxon>Pseudomonadati</taxon>
        <taxon>Pseudomonadota</taxon>
        <taxon>Magnetococcia</taxon>
        <taxon>Magnetococcales</taxon>
        <taxon>Magnetococcaceae</taxon>
        <taxon>Magnetococcus</taxon>
    </lineage>
</organism>
<proteinExistence type="inferred from homology"/>
<evidence type="ECO:0000313" key="4">
    <source>
        <dbReference type="EMBL" id="ABK42802.1"/>
    </source>
</evidence>
<dbReference type="HOGENOM" id="CLU_010194_2_10_5"/>
<dbReference type="Pfam" id="PF00106">
    <property type="entry name" value="adh_short"/>
    <property type="match status" value="1"/>
</dbReference>
<dbReference type="RefSeq" id="WP_011711974.1">
    <property type="nucleotide sequence ID" value="NC_008576.1"/>
</dbReference>
<dbReference type="NCBIfam" id="NF006509">
    <property type="entry name" value="PRK08945.1"/>
    <property type="match status" value="1"/>
</dbReference>
<dbReference type="EMBL" id="CP000471">
    <property type="protein sequence ID" value="ABK42802.1"/>
    <property type="molecule type" value="Genomic_DNA"/>
</dbReference>
<protein>
    <submittedName>
        <fullName evidence="4">Short-chain dehydrogenase/reductase SDR</fullName>
    </submittedName>
</protein>